<reference evidence="1 2" key="1">
    <citation type="journal article" date="2019" name="Sci. Rep.">
        <title>Orb-weaving spider Araneus ventricosus genome elucidates the spidroin gene catalogue.</title>
        <authorList>
            <person name="Kono N."/>
            <person name="Nakamura H."/>
            <person name="Ohtoshi R."/>
            <person name="Moran D.A.P."/>
            <person name="Shinohara A."/>
            <person name="Yoshida Y."/>
            <person name="Fujiwara M."/>
            <person name="Mori M."/>
            <person name="Tomita M."/>
            <person name="Arakawa K."/>
        </authorList>
    </citation>
    <scope>NUCLEOTIDE SEQUENCE [LARGE SCALE GENOMIC DNA]</scope>
</reference>
<dbReference type="Proteomes" id="UP000499080">
    <property type="component" value="Unassembled WGS sequence"/>
</dbReference>
<comment type="caution">
    <text evidence="1">The sequence shown here is derived from an EMBL/GenBank/DDBJ whole genome shotgun (WGS) entry which is preliminary data.</text>
</comment>
<dbReference type="EMBL" id="BGPR01027573">
    <property type="protein sequence ID" value="GBN98162.1"/>
    <property type="molecule type" value="Genomic_DNA"/>
</dbReference>
<proteinExistence type="predicted"/>
<accession>A0A4Y2TC47</accession>
<keyword evidence="2" id="KW-1185">Reference proteome</keyword>
<dbReference type="AlphaFoldDB" id="A0A4Y2TC47"/>
<evidence type="ECO:0000313" key="2">
    <source>
        <dbReference type="Proteomes" id="UP000499080"/>
    </source>
</evidence>
<evidence type="ECO:0000313" key="1">
    <source>
        <dbReference type="EMBL" id="GBN98162.1"/>
    </source>
</evidence>
<name>A0A4Y2TC47_ARAVE</name>
<gene>
    <name evidence="1" type="ORF">AVEN_89940_1</name>
</gene>
<sequence>MGESVDVDHGHVHGKALKPRVCQMELGKQCKLAESSATRVKVSFGSDRQSAVLLGQKCPPVLTGRVQCPPVLSV</sequence>
<protein>
    <submittedName>
        <fullName evidence="1">Uncharacterized protein</fullName>
    </submittedName>
</protein>
<organism evidence="1 2">
    <name type="scientific">Araneus ventricosus</name>
    <name type="common">Orbweaver spider</name>
    <name type="synonym">Epeira ventricosa</name>
    <dbReference type="NCBI Taxonomy" id="182803"/>
    <lineage>
        <taxon>Eukaryota</taxon>
        <taxon>Metazoa</taxon>
        <taxon>Ecdysozoa</taxon>
        <taxon>Arthropoda</taxon>
        <taxon>Chelicerata</taxon>
        <taxon>Arachnida</taxon>
        <taxon>Araneae</taxon>
        <taxon>Araneomorphae</taxon>
        <taxon>Entelegynae</taxon>
        <taxon>Araneoidea</taxon>
        <taxon>Araneidae</taxon>
        <taxon>Araneus</taxon>
    </lineage>
</organism>